<evidence type="ECO:0000256" key="4">
    <source>
        <dbReference type="ARBA" id="ARBA00022475"/>
    </source>
</evidence>
<dbReference type="HAMAP" id="MF_00024">
    <property type="entry name" value="CobD_CbiB"/>
    <property type="match status" value="1"/>
</dbReference>
<sequence>MFKMYYFLGLLALAAGYGLDMVIGDPRFLWHPIRAIGWLITITEKFLRKLFPKTDKGEFIAGIFLVIIVTILSTVFPLALIFIAYKISIWLGFILETIMCYQILATKALKDESMKVYEALNKEGLDAGRKAVSMIVGRDTENLSKEGVIKATVETIAENTADGIIAPMLYLAIAGPACGFFYKSVNTMDSMVGYKNDKYMYFGRVAAKLDDVLNFFPARIAGWLMIFSSRLLGLNYKNAKKIFLRDRFNHASPNSAQTESVMAGALGVELAGDAVYFGKVVKKKTIGDKLRPIVLSDIKRANALLYMSSAVSLLVFMSIKCLIGGFVFHIIPF</sequence>
<keyword evidence="5 9" id="KW-0169">Cobalamin biosynthesis</keyword>
<dbReference type="EMBL" id="FOJY01000005">
    <property type="protein sequence ID" value="SFA92756.1"/>
    <property type="molecule type" value="Genomic_DNA"/>
</dbReference>
<dbReference type="GO" id="GO:0048472">
    <property type="term" value="F:threonine-phosphate decarboxylase activity"/>
    <property type="evidence" value="ECO:0007669"/>
    <property type="project" value="InterPro"/>
</dbReference>
<evidence type="ECO:0000256" key="1">
    <source>
        <dbReference type="ARBA" id="ARBA00004651"/>
    </source>
</evidence>
<keyword evidence="4 9" id="KW-1003">Cell membrane</keyword>
<comment type="caution">
    <text evidence="9">Lacks conserved residue(s) required for the propagation of feature annotation.</text>
</comment>
<comment type="similarity">
    <text evidence="3 9">Belongs to the CobD/CbiB family.</text>
</comment>
<proteinExistence type="inferred from homology"/>
<keyword evidence="6 9" id="KW-0812">Transmembrane</keyword>
<feature type="transmembrane region" description="Helical" evidence="9">
    <location>
        <begin position="304"/>
        <end position="331"/>
    </location>
</feature>
<organism evidence="10 11">
    <name type="scientific">Acetitomaculum ruminis DSM 5522</name>
    <dbReference type="NCBI Taxonomy" id="1120918"/>
    <lineage>
        <taxon>Bacteria</taxon>
        <taxon>Bacillati</taxon>
        <taxon>Bacillota</taxon>
        <taxon>Clostridia</taxon>
        <taxon>Lachnospirales</taxon>
        <taxon>Lachnospiraceae</taxon>
        <taxon>Acetitomaculum</taxon>
    </lineage>
</organism>
<name>A0A1I0WXH9_9FIRM</name>
<reference evidence="10 11" key="1">
    <citation type="submission" date="2016-10" db="EMBL/GenBank/DDBJ databases">
        <authorList>
            <person name="de Groot N.N."/>
        </authorList>
    </citation>
    <scope>NUCLEOTIDE SEQUENCE [LARGE SCALE GENOMIC DNA]</scope>
    <source>
        <strain evidence="10 11">DSM 5522</strain>
    </source>
</reference>
<comment type="subcellular location">
    <subcellularLocation>
        <location evidence="1 9">Cell membrane</location>
        <topology evidence="1 9">Multi-pass membrane protein</topology>
    </subcellularLocation>
</comment>
<comment type="pathway">
    <text evidence="2 9">Cofactor biosynthesis; adenosylcobalamin biosynthesis.</text>
</comment>
<keyword evidence="11" id="KW-1185">Reference proteome</keyword>
<evidence type="ECO:0000256" key="3">
    <source>
        <dbReference type="ARBA" id="ARBA00006263"/>
    </source>
</evidence>
<dbReference type="GO" id="GO:0009236">
    <property type="term" value="P:cobalamin biosynthetic process"/>
    <property type="evidence" value="ECO:0007669"/>
    <property type="project" value="UniProtKB-UniRule"/>
</dbReference>
<evidence type="ECO:0000256" key="7">
    <source>
        <dbReference type="ARBA" id="ARBA00022989"/>
    </source>
</evidence>
<evidence type="ECO:0000256" key="5">
    <source>
        <dbReference type="ARBA" id="ARBA00022573"/>
    </source>
</evidence>
<dbReference type="STRING" id="1120918.SAMN05216249_10524"/>
<dbReference type="PANTHER" id="PTHR34308">
    <property type="entry name" value="COBALAMIN BIOSYNTHESIS PROTEIN CBIB"/>
    <property type="match status" value="1"/>
</dbReference>
<dbReference type="Proteomes" id="UP000198838">
    <property type="component" value="Unassembled WGS sequence"/>
</dbReference>
<dbReference type="GO" id="GO:0015420">
    <property type="term" value="F:ABC-type vitamin B12 transporter activity"/>
    <property type="evidence" value="ECO:0007669"/>
    <property type="project" value="UniProtKB-UniRule"/>
</dbReference>
<dbReference type="PANTHER" id="PTHR34308:SF1">
    <property type="entry name" value="COBALAMIN BIOSYNTHESIS PROTEIN CBIB"/>
    <property type="match status" value="1"/>
</dbReference>
<gene>
    <name evidence="9" type="primary">cobD</name>
    <name evidence="10" type="ORF">SAMN05216249_10524</name>
</gene>
<evidence type="ECO:0000256" key="2">
    <source>
        <dbReference type="ARBA" id="ARBA00004953"/>
    </source>
</evidence>
<protein>
    <recommendedName>
        <fullName evidence="9">Cobalamin biosynthesis protein CobD</fullName>
    </recommendedName>
</protein>
<evidence type="ECO:0000256" key="9">
    <source>
        <dbReference type="HAMAP-Rule" id="MF_00024"/>
    </source>
</evidence>
<evidence type="ECO:0000256" key="6">
    <source>
        <dbReference type="ARBA" id="ARBA00022692"/>
    </source>
</evidence>
<evidence type="ECO:0000256" key="8">
    <source>
        <dbReference type="ARBA" id="ARBA00023136"/>
    </source>
</evidence>
<accession>A0A1I0WXH9</accession>
<feature type="transmembrane region" description="Helical" evidence="9">
    <location>
        <begin position="87"/>
        <end position="105"/>
    </location>
</feature>
<keyword evidence="8 9" id="KW-0472">Membrane</keyword>
<comment type="function">
    <text evidence="9">Converts cobyric acid to cobinamide by the addition of aminopropanol on the F carboxylic group.</text>
</comment>
<dbReference type="UniPathway" id="UPA00148"/>
<dbReference type="AlphaFoldDB" id="A0A1I0WXH9"/>
<dbReference type="InterPro" id="IPR004485">
    <property type="entry name" value="Cobalamin_biosynth_CobD/CbiB"/>
</dbReference>
<dbReference type="NCBIfam" id="TIGR00380">
    <property type="entry name" value="cobal_cbiB"/>
    <property type="match status" value="1"/>
</dbReference>
<feature type="transmembrane region" description="Helical" evidence="9">
    <location>
        <begin position="59"/>
        <end position="81"/>
    </location>
</feature>
<keyword evidence="7 9" id="KW-1133">Transmembrane helix</keyword>
<evidence type="ECO:0000313" key="11">
    <source>
        <dbReference type="Proteomes" id="UP000198838"/>
    </source>
</evidence>
<evidence type="ECO:0000313" key="10">
    <source>
        <dbReference type="EMBL" id="SFA92756.1"/>
    </source>
</evidence>
<dbReference type="Pfam" id="PF03186">
    <property type="entry name" value="CobD_Cbib"/>
    <property type="match status" value="1"/>
</dbReference>
<dbReference type="GO" id="GO:0005886">
    <property type="term" value="C:plasma membrane"/>
    <property type="evidence" value="ECO:0007669"/>
    <property type="project" value="UniProtKB-SubCell"/>
</dbReference>